<evidence type="ECO:0000259" key="7">
    <source>
        <dbReference type="Pfam" id="PF01578"/>
    </source>
</evidence>
<accession>A0A1M4T4I0</accession>
<evidence type="ECO:0000256" key="2">
    <source>
        <dbReference type="ARBA" id="ARBA00022692"/>
    </source>
</evidence>
<evidence type="ECO:0000256" key="5">
    <source>
        <dbReference type="ARBA" id="ARBA00023136"/>
    </source>
</evidence>
<evidence type="ECO:0000256" key="3">
    <source>
        <dbReference type="ARBA" id="ARBA00022748"/>
    </source>
</evidence>
<evidence type="ECO:0000256" key="6">
    <source>
        <dbReference type="SAM" id="Phobius"/>
    </source>
</evidence>
<dbReference type="Pfam" id="PF05140">
    <property type="entry name" value="ResB"/>
    <property type="match status" value="2"/>
</dbReference>
<feature type="transmembrane region" description="Helical" evidence="6">
    <location>
        <begin position="777"/>
        <end position="796"/>
    </location>
</feature>
<dbReference type="PANTHER" id="PTHR30071:SF1">
    <property type="entry name" value="CYTOCHROME B_B6 PROTEIN-RELATED"/>
    <property type="match status" value="1"/>
</dbReference>
<evidence type="ECO:0000313" key="9">
    <source>
        <dbReference type="EMBL" id="SHE39237.1"/>
    </source>
</evidence>
<keyword evidence="10" id="KW-1185">Reference proteome</keyword>
<feature type="domain" description="Cytochrome c assembly protein" evidence="7">
    <location>
        <begin position="836"/>
        <end position="1043"/>
    </location>
</feature>
<gene>
    <name evidence="9" type="ORF">SAMN05444408_101206</name>
</gene>
<feature type="transmembrane region" description="Helical" evidence="6">
    <location>
        <begin position="1015"/>
        <end position="1035"/>
    </location>
</feature>
<dbReference type="PANTHER" id="PTHR30071">
    <property type="entry name" value="HEME EXPORTER PROTEIN C"/>
    <property type="match status" value="1"/>
</dbReference>
<feature type="transmembrane region" description="Helical" evidence="6">
    <location>
        <begin position="951"/>
        <end position="970"/>
    </location>
</feature>
<evidence type="ECO:0000259" key="8">
    <source>
        <dbReference type="Pfam" id="PF05140"/>
    </source>
</evidence>
<proteinExistence type="predicted"/>
<feature type="transmembrane region" description="Helical" evidence="6">
    <location>
        <begin position="421"/>
        <end position="444"/>
    </location>
</feature>
<dbReference type="InterPro" id="IPR007816">
    <property type="entry name" value="ResB-like_domain"/>
</dbReference>
<dbReference type="RefSeq" id="WP_072882765.1">
    <property type="nucleotide sequence ID" value="NZ_FQVO01000001.1"/>
</dbReference>
<feature type="transmembrane region" description="Helical" evidence="6">
    <location>
        <begin position="1055"/>
        <end position="1075"/>
    </location>
</feature>
<feature type="transmembrane region" description="Helical" evidence="6">
    <location>
        <begin position="990"/>
        <end position="1008"/>
    </location>
</feature>
<dbReference type="OrthoDB" id="9814290at2"/>
<organism evidence="9 10">
    <name type="scientific">Chryseobacterium takakiae</name>
    <dbReference type="NCBI Taxonomy" id="1302685"/>
    <lineage>
        <taxon>Bacteria</taxon>
        <taxon>Pseudomonadati</taxon>
        <taxon>Bacteroidota</taxon>
        <taxon>Flavobacteriia</taxon>
        <taxon>Flavobacteriales</taxon>
        <taxon>Weeksellaceae</taxon>
        <taxon>Chryseobacterium group</taxon>
        <taxon>Chryseobacterium</taxon>
    </lineage>
</organism>
<dbReference type="EMBL" id="FQVO01000001">
    <property type="protein sequence ID" value="SHE39237.1"/>
    <property type="molecule type" value="Genomic_DNA"/>
</dbReference>
<dbReference type="InterPro" id="IPR045062">
    <property type="entry name" value="Cyt_c_biogenesis_CcsA/CcmC"/>
</dbReference>
<dbReference type="STRING" id="1302685.SAMN05444408_101206"/>
<dbReference type="Pfam" id="PF01578">
    <property type="entry name" value="Cytochrom_C_asm"/>
    <property type="match status" value="1"/>
</dbReference>
<dbReference type="GO" id="GO:0005886">
    <property type="term" value="C:plasma membrane"/>
    <property type="evidence" value="ECO:0007669"/>
    <property type="project" value="TreeGrafter"/>
</dbReference>
<dbReference type="InterPro" id="IPR002541">
    <property type="entry name" value="Cyt_c_assembly"/>
</dbReference>
<feature type="transmembrane region" description="Helical" evidence="6">
    <location>
        <begin position="464"/>
        <end position="481"/>
    </location>
</feature>
<feature type="transmembrane region" description="Helical" evidence="6">
    <location>
        <begin position="808"/>
        <end position="830"/>
    </location>
</feature>
<reference evidence="10" key="1">
    <citation type="submission" date="2016-11" db="EMBL/GenBank/DDBJ databases">
        <authorList>
            <person name="Varghese N."/>
            <person name="Submissions S."/>
        </authorList>
    </citation>
    <scope>NUCLEOTIDE SEQUENCE [LARGE SCALE GENOMIC DNA]</scope>
    <source>
        <strain evidence="10">DSM 26898</strain>
    </source>
</reference>
<sequence>MKKLQDILISTRTMAVLLLVYAFAMAYATFLENDYGTPTAKALIYEAWWFELIMLLLILNFIGNIGRYRLWKREKWPVLVFHLAFVLIFIGGAITRYISFEGTMHIREGETSNEIVTDKNFLKIQIEEKGDVLNYQDIPYLMSPLHKDLQATYDFHGKEVKIVAKEYVQRKKDSLIADPNGAEYLHLVSTGQTGRQNIFIKPGETKSINGTLVTFNRAIEGAVEFKNEGGKLFIKTPVDASYMTMATQATGNTKKDEFQPLALRSLYSINELKLVVPEGLKKGKLMAIEGDRKKDQAVPDMLTVEIQGPKTKQLVDLSVEKGNPNAYKQVTMDGLNIMIGFGPKIYNTPFSLKLDDFIMETYPGSSSPSAYESHIKIIDEGKQTPFKIYMNHVLNHKGYRFFQSSFDPDRMGTVLSVNHDFWGTLISYIGYTFLFGGMFFMFFWKGTHFWKLNKMLKDVNKKRAVTVLLLLLSFGLNAQKIETHGTTDGSREHIHVEGENHNHTPATETVNPQGAQPFTKMKVVSADEIIARNKINKEHADKFGYLLVQNFEGRIVPINTQALDVLRKLYKKDEFKGTDGNSLTANQWFLSVNIDTPSWTMVPMIKVGTKGGDELKNKTKANEEGYTSLMNLFPADANGNLKYILESDYNTAFRKKPAEQTNYDKEVIAVNERVQIFNEFFSGQFMRIVPVKNDANHTWHSWLDQKMEPDMESQQVMGPYFAEVLKAQQTGDWSKADSELTKLSDYQQKWGKAVVPAKSKVDLEVFMNKVNINFKLLIFYTIIGGLLLLLGFVELFKPNKVLNKSIKVIIAIGAVGYFLHFLGLVARWYISGHAPWSNGYEAIIFISWVGITAGLLLYRNSNALIPAAGFMVAVIMMGFAHGGSALDPQITPLVPVLKSYWLIVHVAIITSSYGFFALSMIIAVISLVFYIISNKETHTIHHDTTLKELTIVSEMSLTIGLFALTVGNFLGGIWANESWGRYWSWDPKETWAFISIMVYAFVLHMRLVPGLRSRWAFHVATMFAFCSMVMTYFGVNYYLSGLHSYAAGDPVPVPAWVYIGLGTMALLSAVSYYKFRILNKK</sequence>
<feature type="domain" description="ResB-like" evidence="8">
    <location>
        <begin position="75"/>
        <end position="118"/>
    </location>
</feature>
<keyword evidence="5 6" id="KW-0472">Membrane</keyword>
<comment type="subcellular location">
    <subcellularLocation>
        <location evidence="1">Membrane</location>
        <topology evidence="1">Multi-pass membrane protein</topology>
    </subcellularLocation>
</comment>
<feature type="transmembrane region" description="Helical" evidence="6">
    <location>
        <begin position="47"/>
        <end position="66"/>
    </location>
</feature>
<feature type="transmembrane region" description="Helical" evidence="6">
    <location>
        <begin position="7"/>
        <end position="27"/>
    </location>
</feature>
<protein>
    <submittedName>
        <fullName evidence="9">Cytochrome c-type biogenesis protein CcsB</fullName>
    </submittedName>
</protein>
<feature type="domain" description="ResB-like" evidence="8">
    <location>
        <begin position="341"/>
        <end position="407"/>
    </location>
</feature>
<feature type="transmembrane region" description="Helical" evidence="6">
    <location>
        <begin position="863"/>
        <end position="880"/>
    </location>
</feature>
<name>A0A1M4T4I0_9FLAO</name>
<feature type="transmembrane region" description="Helical" evidence="6">
    <location>
        <begin position="842"/>
        <end position="858"/>
    </location>
</feature>
<keyword evidence="2 6" id="KW-0812">Transmembrane</keyword>
<dbReference type="Proteomes" id="UP000184236">
    <property type="component" value="Unassembled WGS sequence"/>
</dbReference>
<feature type="transmembrane region" description="Helical" evidence="6">
    <location>
        <begin position="78"/>
        <end position="98"/>
    </location>
</feature>
<keyword evidence="3" id="KW-0201">Cytochrome c-type biogenesis</keyword>
<dbReference type="GO" id="GO:0017004">
    <property type="term" value="P:cytochrome complex assembly"/>
    <property type="evidence" value="ECO:0007669"/>
    <property type="project" value="UniProtKB-KW"/>
</dbReference>
<keyword evidence="4 6" id="KW-1133">Transmembrane helix</keyword>
<dbReference type="AlphaFoldDB" id="A0A1M4T4I0"/>
<evidence type="ECO:0000313" key="10">
    <source>
        <dbReference type="Proteomes" id="UP000184236"/>
    </source>
</evidence>
<feature type="transmembrane region" description="Helical" evidence="6">
    <location>
        <begin position="900"/>
        <end position="930"/>
    </location>
</feature>
<dbReference type="GO" id="GO:0020037">
    <property type="term" value="F:heme binding"/>
    <property type="evidence" value="ECO:0007669"/>
    <property type="project" value="InterPro"/>
</dbReference>
<evidence type="ECO:0000256" key="4">
    <source>
        <dbReference type="ARBA" id="ARBA00022989"/>
    </source>
</evidence>
<evidence type="ECO:0000256" key="1">
    <source>
        <dbReference type="ARBA" id="ARBA00004141"/>
    </source>
</evidence>